<evidence type="ECO:0000313" key="4">
    <source>
        <dbReference type="Proteomes" id="UP000317494"/>
    </source>
</evidence>
<keyword evidence="2" id="KW-1133">Transmembrane helix</keyword>
<evidence type="ECO:0000313" key="3">
    <source>
        <dbReference type="EMBL" id="TPX53044.1"/>
    </source>
</evidence>
<comment type="caution">
    <text evidence="3">The sequence shown here is derived from an EMBL/GenBank/DDBJ whole genome shotgun (WGS) entry which is preliminary data.</text>
</comment>
<organism evidence="3 4">
    <name type="scientific">Synchytrium endobioticum</name>
    <dbReference type="NCBI Taxonomy" id="286115"/>
    <lineage>
        <taxon>Eukaryota</taxon>
        <taxon>Fungi</taxon>
        <taxon>Fungi incertae sedis</taxon>
        <taxon>Chytridiomycota</taxon>
        <taxon>Chytridiomycota incertae sedis</taxon>
        <taxon>Chytridiomycetes</taxon>
        <taxon>Synchytriales</taxon>
        <taxon>Synchytriaceae</taxon>
        <taxon>Synchytrium</taxon>
    </lineage>
</organism>
<feature type="transmembrane region" description="Helical" evidence="2">
    <location>
        <begin position="111"/>
        <end position="133"/>
    </location>
</feature>
<feature type="region of interest" description="Disordered" evidence="1">
    <location>
        <begin position="1"/>
        <end position="41"/>
    </location>
</feature>
<keyword evidence="2" id="KW-0472">Membrane</keyword>
<reference evidence="3 4" key="1">
    <citation type="journal article" date="2019" name="Sci. Rep.">
        <title>Comparative genomics of chytrid fungi reveal insights into the obligate biotrophic and pathogenic lifestyle of Synchytrium endobioticum.</title>
        <authorList>
            <person name="van de Vossenberg B.T.L.H."/>
            <person name="Warris S."/>
            <person name="Nguyen H.D.T."/>
            <person name="van Gent-Pelzer M.P.E."/>
            <person name="Joly D.L."/>
            <person name="van de Geest H.C."/>
            <person name="Bonants P.J.M."/>
            <person name="Smith D.S."/>
            <person name="Levesque C.A."/>
            <person name="van der Lee T.A.J."/>
        </authorList>
    </citation>
    <scope>NUCLEOTIDE SEQUENCE [LARGE SCALE GENOMIC DNA]</scope>
    <source>
        <strain evidence="3 4">MB42</strain>
    </source>
</reference>
<dbReference type="Proteomes" id="UP000317494">
    <property type="component" value="Unassembled WGS sequence"/>
</dbReference>
<protein>
    <submittedName>
        <fullName evidence="3">Uncharacterized protein</fullName>
    </submittedName>
</protein>
<dbReference type="VEuPathDB" id="FungiDB:SeMB42_g01009"/>
<feature type="compositionally biased region" description="Low complexity" evidence="1">
    <location>
        <begin position="739"/>
        <end position="749"/>
    </location>
</feature>
<feature type="compositionally biased region" description="Low complexity" evidence="1">
    <location>
        <begin position="1"/>
        <end position="15"/>
    </location>
</feature>
<feature type="compositionally biased region" description="Basic and acidic residues" evidence="1">
    <location>
        <begin position="16"/>
        <end position="27"/>
    </location>
</feature>
<proteinExistence type="predicted"/>
<evidence type="ECO:0000256" key="1">
    <source>
        <dbReference type="SAM" id="MobiDB-lite"/>
    </source>
</evidence>
<keyword evidence="4" id="KW-1185">Reference proteome</keyword>
<name>A0A507DMZ5_9FUNG</name>
<dbReference type="EMBL" id="QEAN01000023">
    <property type="protein sequence ID" value="TPX53044.1"/>
    <property type="molecule type" value="Genomic_DNA"/>
</dbReference>
<keyword evidence="2" id="KW-0812">Transmembrane</keyword>
<dbReference type="AlphaFoldDB" id="A0A507DMZ5"/>
<gene>
    <name evidence="3" type="ORF">SeMB42_g01009</name>
</gene>
<evidence type="ECO:0000256" key="2">
    <source>
        <dbReference type="SAM" id="Phobius"/>
    </source>
</evidence>
<sequence>MTGQPATSSTSSASSDDARPRDSDHQPPSHPIHSDIATQTPTRPIHLNLSSILLDDQGDDPPPYFPFDEPIQDPLPSYSELARLLPSGRDMTRLQRLQCWCSAHCVDGSQLLSFLLVSGCALAVAALALLPLLTRWFQPNINYTPAYPPFYTQHPPSSLPLHFEPSIPGVGYCHHENAVVTLATPLVIDTSLYTSIVIQATGRGWMRIDVSDQDNPLLQSSYILVEPHFHISERVLESNISVRLNTIAPEYEVSLQTPLHNDLSSDCYTTNVKVTISRHWIARDYRLIVNVPLMHIDADFGGLGPSFDSVQIVARSMNIFNLKASSVDLSSTDTLFGICGTFQNAAFLSAISRHDVDILSLHLDKSHHHHDINLKAGNRVDVRLDSAFQGSMDLESTGWVLVNESATHHYVGSKGPGCGTANRTGAENGCGYLRVEAGDGGVDLNWDNYAWRSCAFNHVSQQHKHSLHRLLGIYAEAIQLVADLGMSDSDELLDYELIEDIDLASIGSIPSFDSDNEDEAATTLLTTSERSLPEHTEPTIIPTLSRIREDELQAAKATLSSINLPVKESNSEAHPPSFKVFMNDGLQRLKGYLVQPDIATIVLFSLLAASLFVGLVYDLSPNSTNDRVERGTVVKASFSSESANSQVDPAAGSNEVIVNGVVKTLDPANVATTKVHTSLSTTYTGSKSPSAWFGWKKKSTIVEEKDDNKSSNKVNTDVIKHDSKQYSILAFIERKLGSYRSSSSRDSGPASPPLEATRKPEEPASPPPDSKFCITAASQALTQLQQTAMSVLTPAQRNWKKASAVIRKNVRAAVSLSAASLDETIHQFTKALGSEAVKVTHDSLITINHSSSSWISKIDFDAMIQSIKQMAQTACKTFLKFTTELLKQAGRELDVVLPLIKRGVLLVKRKSEVAVNMVKADLESRISDMKAQAKHTSNVIKKANVQTQRSWKQGMSVIKSQAEEMSSFFETGAAVNNLPDDRRRMECFRTMIFACVHYVFNRTGWFDPNSVSPSIVL</sequence>
<accession>A0A507DMZ5</accession>
<feature type="region of interest" description="Disordered" evidence="1">
    <location>
        <begin position="739"/>
        <end position="771"/>
    </location>
</feature>